<keyword evidence="2" id="KW-0238">DNA-binding</keyword>
<dbReference type="PROSITE" id="PS01124">
    <property type="entry name" value="HTH_ARAC_FAMILY_2"/>
    <property type="match status" value="1"/>
</dbReference>
<dbReference type="Gene3D" id="1.10.10.60">
    <property type="entry name" value="Homeodomain-like"/>
    <property type="match status" value="1"/>
</dbReference>
<proteinExistence type="predicted"/>
<evidence type="ECO:0000313" key="5">
    <source>
        <dbReference type="EMBL" id="MDP9802257.1"/>
    </source>
</evidence>
<dbReference type="InterPro" id="IPR018060">
    <property type="entry name" value="HTH_AraC"/>
</dbReference>
<evidence type="ECO:0000256" key="2">
    <source>
        <dbReference type="ARBA" id="ARBA00023125"/>
    </source>
</evidence>
<dbReference type="RefSeq" id="WP_307009556.1">
    <property type="nucleotide sequence ID" value="NZ_JAUSQP010000001.1"/>
</dbReference>
<dbReference type="PANTHER" id="PTHR47894">
    <property type="entry name" value="HTH-TYPE TRANSCRIPTIONAL REGULATOR GADX"/>
    <property type="match status" value="1"/>
</dbReference>
<keyword evidence="3" id="KW-0804">Transcription</keyword>
<gene>
    <name evidence="5" type="ORF">J2771_000511</name>
</gene>
<dbReference type="SMART" id="SM00342">
    <property type="entry name" value="HTH_ARAC"/>
    <property type="match status" value="1"/>
</dbReference>
<evidence type="ECO:0000259" key="4">
    <source>
        <dbReference type="PROSITE" id="PS01124"/>
    </source>
</evidence>
<sequence>MKEKFNTNGKVRVGLINHILDNCDFFNITREELIDKINLNENLLIDPNSFVLFEYLEKIILFLFSNSDDPLSILKFIEKNNSVANGVLGYLIEISSSLEEAIETFEKYWELNGRIGKVFLIEKDNYIFLEWVCLLGSPKFIQYATEYKIAWWASIVQLVKSNEQNVLQSIHFKHDILKAEDIIFYRNFFKCPVYFNQPESAIILSKNALKLPLKTANRRLYENVENYAKLIIKESVGSSEFTNGVRSILYEQLHISGNFSREYIAEKLGISVRTLSRKLLEENSKYSDILDEVRFDLAKNYLENNNFKISLISKSLGFYTSNAFITWFKSRTGKSPKKYRDDFI</sequence>
<evidence type="ECO:0000256" key="1">
    <source>
        <dbReference type="ARBA" id="ARBA00023015"/>
    </source>
</evidence>
<name>A0ABD5AIC4_ACICA</name>
<dbReference type="Proteomes" id="UP001240164">
    <property type="component" value="Unassembled WGS sequence"/>
</dbReference>
<feature type="domain" description="HTH araC/xylS-type" evidence="4">
    <location>
        <begin position="243"/>
        <end position="342"/>
    </location>
</feature>
<accession>A0ABD5AIC4</accession>
<keyword evidence="1" id="KW-0805">Transcription regulation</keyword>
<organism evidence="5 6">
    <name type="scientific">Acinetobacter calcoaceticus</name>
    <dbReference type="NCBI Taxonomy" id="471"/>
    <lineage>
        <taxon>Bacteria</taxon>
        <taxon>Pseudomonadati</taxon>
        <taxon>Pseudomonadota</taxon>
        <taxon>Gammaproteobacteria</taxon>
        <taxon>Moraxellales</taxon>
        <taxon>Moraxellaceae</taxon>
        <taxon>Acinetobacter</taxon>
        <taxon>Acinetobacter calcoaceticus/baumannii complex</taxon>
    </lineage>
</organism>
<dbReference type="Pfam" id="PF12833">
    <property type="entry name" value="HTH_18"/>
    <property type="match status" value="1"/>
</dbReference>
<dbReference type="PANTHER" id="PTHR47894:SF4">
    <property type="entry name" value="HTH-TYPE TRANSCRIPTIONAL REGULATOR GADX"/>
    <property type="match status" value="1"/>
</dbReference>
<reference evidence="5 6" key="1">
    <citation type="submission" date="2023-07" db="EMBL/GenBank/DDBJ databases">
        <title>Sorghum-associated microbial communities from plants grown in Nebraska, USA.</title>
        <authorList>
            <person name="Schachtman D."/>
        </authorList>
    </citation>
    <scope>NUCLEOTIDE SEQUENCE [LARGE SCALE GENOMIC DNA]</scope>
    <source>
        <strain evidence="5 6">CC146</strain>
    </source>
</reference>
<dbReference type="EMBL" id="JAUSQP010000001">
    <property type="protein sequence ID" value="MDP9802257.1"/>
    <property type="molecule type" value="Genomic_DNA"/>
</dbReference>
<dbReference type="Pfam" id="PF12625">
    <property type="entry name" value="Arabinose_bd"/>
    <property type="match status" value="1"/>
</dbReference>
<dbReference type="InterPro" id="IPR009057">
    <property type="entry name" value="Homeodomain-like_sf"/>
</dbReference>
<dbReference type="InterPro" id="IPR032687">
    <property type="entry name" value="AraC-type_N"/>
</dbReference>
<comment type="caution">
    <text evidence="5">The sequence shown here is derived from an EMBL/GenBank/DDBJ whole genome shotgun (WGS) entry which is preliminary data.</text>
</comment>
<evidence type="ECO:0000256" key="3">
    <source>
        <dbReference type="ARBA" id="ARBA00023163"/>
    </source>
</evidence>
<dbReference type="GO" id="GO:0003677">
    <property type="term" value="F:DNA binding"/>
    <property type="evidence" value="ECO:0007669"/>
    <property type="project" value="UniProtKB-KW"/>
</dbReference>
<dbReference type="AlphaFoldDB" id="A0ABD5AIC4"/>
<protein>
    <submittedName>
        <fullName evidence="5">AraC-like DNA-binding protein</fullName>
    </submittedName>
</protein>
<dbReference type="SUPFAM" id="SSF46689">
    <property type="entry name" value="Homeodomain-like"/>
    <property type="match status" value="1"/>
</dbReference>
<evidence type="ECO:0000313" key="6">
    <source>
        <dbReference type="Proteomes" id="UP001240164"/>
    </source>
</evidence>